<evidence type="ECO:0000256" key="1">
    <source>
        <dbReference type="ARBA" id="ARBA00004442"/>
    </source>
</evidence>
<dbReference type="Pfam" id="PF20159">
    <property type="entry name" value="YidB"/>
    <property type="match status" value="1"/>
</dbReference>
<comment type="subcellular location">
    <subcellularLocation>
        <location evidence="1">Cell outer membrane</location>
    </subcellularLocation>
</comment>
<dbReference type="PRINTS" id="PR01021">
    <property type="entry name" value="OMPADOMAIN"/>
</dbReference>
<dbReference type="PANTHER" id="PTHR30329">
    <property type="entry name" value="STATOR ELEMENT OF FLAGELLAR MOTOR COMPLEX"/>
    <property type="match status" value="1"/>
</dbReference>
<feature type="compositionally biased region" description="Pro residues" evidence="5">
    <location>
        <begin position="211"/>
        <end position="226"/>
    </location>
</feature>
<dbReference type="GO" id="GO:0009279">
    <property type="term" value="C:cell outer membrane"/>
    <property type="evidence" value="ECO:0007669"/>
    <property type="project" value="UniProtKB-SubCell"/>
</dbReference>
<proteinExistence type="predicted"/>
<feature type="domain" description="OmpA-like" evidence="6">
    <location>
        <begin position="253"/>
        <end position="362"/>
    </location>
</feature>
<evidence type="ECO:0000256" key="3">
    <source>
        <dbReference type="ARBA" id="ARBA00023237"/>
    </source>
</evidence>
<dbReference type="InterPro" id="IPR050330">
    <property type="entry name" value="Bact_OuterMem_StrucFunc"/>
</dbReference>
<reference evidence="7 8" key="1">
    <citation type="submission" date="2020-08" db="EMBL/GenBank/DDBJ databases">
        <title>Genome sequence of Diaphorobacter aerolatus KACC 16536T.</title>
        <authorList>
            <person name="Hyun D.-W."/>
            <person name="Bae J.-W."/>
        </authorList>
    </citation>
    <scope>NUCLEOTIDE SEQUENCE [LARGE SCALE GENOMIC DNA]</scope>
    <source>
        <strain evidence="7 8">KACC 16536</strain>
    </source>
</reference>
<evidence type="ECO:0000256" key="4">
    <source>
        <dbReference type="PROSITE-ProRule" id="PRU00473"/>
    </source>
</evidence>
<evidence type="ECO:0000313" key="8">
    <source>
        <dbReference type="Proteomes" id="UP000516028"/>
    </source>
</evidence>
<dbReference type="CDD" id="cd07185">
    <property type="entry name" value="OmpA_C-like"/>
    <property type="match status" value="1"/>
</dbReference>
<protein>
    <submittedName>
        <fullName evidence="7">OmpA family protein</fullName>
    </submittedName>
</protein>
<dbReference type="AlphaFoldDB" id="A0A7H0GI43"/>
<dbReference type="Proteomes" id="UP000516028">
    <property type="component" value="Chromosome"/>
</dbReference>
<sequence length="362" mass="36526">MLENLIREIGTRFGVGGDQARSIAQMLLAYVTNPATGGITGLLQRLRSDGLDGMVQSWLGNTSNPEVPSNSQVESIFGSGTGGGMLSAIVSRLDLSREKVVSVVGALLPRLIGYLTPGGTVPAVLPAEIATLAEGGRGLLGPALLGTAAASTVPPVATTAPVAAASSSGGLAKWLPWIIGALIILFGINYCAKKKTDAPAPAEVPAASAPAPAPAAPASEPAPMPAPVASEAAVPAPSSATDTAPAGAAVLDSMAQDMPLLRVFFDTGKTEVASEFGAKSKAFVDYLKANADVKAVISGFNDPTGDPAKNAELSKQRAEAVQSALVAAGVPADRTVLEKPAETTDTGATNAASRRVDVMIRK</sequence>
<dbReference type="Gene3D" id="3.30.1330.60">
    <property type="entry name" value="OmpA-like domain"/>
    <property type="match status" value="1"/>
</dbReference>
<keyword evidence="8" id="KW-1185">Reference proteome</keyword>
<dbReference type="InterPro" id="IPR006664">
    <property type="entry name" value="OMP_bac"/>
</dbReference>
<dbReference type="PROSITE" id="PS51123">
    <property type="entry name" value="OMPA_2"/>
    <property type="match status" value="1"/>
</dbReference>
<accession>A0A7H0GI43</accession>
<dbReference type="SUPFAM" id="SSF140804">
    <property type="entry name" value="YidB-like"/>
    <property type="match status" value="1"/>
</dbReference>
<feature type="region of interest" description="Disordered" evidence="5">
    <location>
        <begin position="202"/>
        <end position="244"/>
    </location>
</feature>
<evidence type="ECO:0000256" key="5">
    <source>
        <dbReference type="SAM" id="MobiDB-lite"/>
    </source>
</evidence>
<dbReference type="KEGG" id="daer:H9K75_17880"/>
<keyword evidence="3" id="KW-0998">Cell outer membrane</keyword>
<gene>
    <name evidence="7" type="ORF">H9K75_17880</name>
</gene>
<evidence type="ECO:0000256" key="2">
    <source>
        <dbReference type="ARBA" id="ARBA00023136"/>
    </source>
</evidence>
<dbReference type="InterPro" id="IPR045372">
    <property type="entry name" value="YidB"/>
</dbReference>
<dbReference type="InterPro" id="IPR006665">
    <property type="entry name" value="OmpA-like"/>
</dbReference>
<organism evidence="7 8">
    <name type="scientific">Diaphorobacter aerolatus</name>
    <dbReference type="NCBI Taxonomy" id="1288495"/>
    <lineage>
        <taxon>Bacteria</taxon>
        <taxon>Pseudomonadati</taxon>
        <taxon>Pseudomonadota</taxon>
        <taxon>Betaproteobacteria</taxon>
        <taxon>Burkholderiales</taxon>
        <taxon>Comamonadaceae</taxon>
        <taxon>Diaphorobacter</taxon>
    </lineage>
</organism>
<dbReference type="RefSeq" id="WP_187723639.1">
    <property type="nucleotide sequence ID" value="NZ_CP060783.1"/>
</dbReference>
<dbReference type="PANTHER" id="PTHR30329:SF21">
    <property type="entry name" value="LIPOPROTEIN YIAD-RELATED"/>
    <property type="match status" value="1"/>
</dbReference>
<evidence type="ECO:0000259" key="6">
    <source>
        <dbReference type="PROSITE" id="PS51123"/>
    </source>
</evidence>
<dbReference type="Pfam" id="PF00691">
    <property type="entry name" value="OmpA"/>
    <property type="match status" value="1"/>
</dbReference>
<dbReference type="Gene3D" id="1.10.10.690">
    <property type="entry name" value="YidB-like"/>
    <property type="match status" value="1"/>
</dbReference>
<evidence type="ECO:0000313" key="7">
    <source>
        <dbReference type="EMBL" id="QNP47959.1"/>
    </source>
</evidence>
<dbReference type="EMBL" id="CP060783">
    <property type="protein sequence ID" value="QNP47959.1"/>
    <property type="molecule type" value="Genomic_DNA"/>
</dbReference>
<name>A0A7H0GI43_9BURK</name>
<dbReference type="InterPro" id="IPR036737">
    <property type="entry name" value="OmpA-like_sf"/>
</dbReference>
<feature type="compositionally biased region" description="Low complexity" evidence="5">
    <location>
        <begin position="227"/>
        <end position="244"/>
    </location>
</feature>
<dbReference type="SUPFAM" id="SSF103088">
    <property type="entry name" value="OmpA-like"/>
    <property type="match status" value="1"/>
</dbReference>
<dbReference type="InterPro" id="IPR027405">
    <property type="entry name" value="YidB-like"/>
</dbReference>
<keyword evidence="2 4" id="KW-0472">Membrane</keyword>